<reference evidence="2" key="1">
    <citation type="submission" date="2020-06" db="EMBL/GenBank/DDBJ databases">
        <authorList>
            <person name="Li T."/>
            <person name="Hu X."/>
            <person name="Zhang T."/>
            <person name="Song X."/>
            <person name="Zhang H."/>
            <person name="Dai N."/>
            <person name="Sheng W."/>
            <person name="Hou X."/>
            <person name="Wei L."/>
        </authorList>
    </citation>
    <scope>NUCLEOTIDE SEQUENCE</scope>
    <source>
        <strain evidence="2">G01</strain>
        <tissue evidence="2">Leaf</tissue>
    </source>
</reference>
<dbReference type="AlphaFoldDB" id="A0AAW2MM65"/>
<gene>
    <name evidence="2" type="ORF">Sangu_1702700</name>
</gene>
<proteinExistence type="predicted"/>
<feature type="domain" description="Reverse transcriptase Ty1/copia-type" evidence="1">
    <location>
        <begin position="23"/>
        <end position="94"/>
    </location>
</feature>
<dbReference type="EMBL" id="JACGWK010000010">
    <property type="protein sequence ID" value="KAL0331572.1"/>
    <property type="molecule type" value="Genomic_DNA"/>
</dbReference>
<sequence>MLDIDPEKWLEAMKLEMDSMSLNKVWTLVYPPSIVKPVRCKWIYKQKIGAHREVTTFKAKFVVKCCTQRPKVNFEETYSPTAMAKSIQIMLAIAEWLPDYTSHS</sequence>
<reference evidence="2" key="2">
    <citation type="journal article" date="2024" name="Plant">
        <title>Genomic evolution and insights into agronomic trait innovations of Sesamum species.</title>
        <authorList>
            <person name="Miao H."/>
            <person name="Wang L."/>
            <person name="Qu L."/>
            <person name="Liu H."/>
            <person name="Sun Y."/>
            <person name="Le M."/>
            <person name="Wang Q."/>
            <person name="Wei S."/>
            <person name="Zheng Y."/>
            <person name="Lin W."/>
            <person name="Duan Y."/>
            <person name="Cao H."/>
            <person name="Xiong S."/>
            <person name="Wang X."/>
            <person name="Wei L."/>
            <person name="Li C."/>
            <person name="Ma Q."/>
            <person name="Ju M."/>
            <person name="Zhao R."/>
            <person name="Li G."/>
            <person name="Mu C."/>
            <person name="Tian Q."/>
            <person name="Mei H."/>
            <person name="Zhang T."/>
            <person name="Gao T."/>
            <person name="Zhang H."/>
        </authorList>
    </citation>
    <scope>NUCLEOTIDE SEQUENCE</scope>
    <source>
        <strain evidence="2">G01</strain>
    </source>
</reference>
<evidence type="ECO:0000313" key="2">
    <source>
        <dbReference type="EMBL" id="KAL0331572.1"/>
    </source>
</evidence>
<dbReference type="InterPro" id="IPR013103">
    <property type="entry name" value="RVT_2"/>
</dbReference>
<comment type="caution">
    <text evidence="2">The sequence shown here is derived from an EMBL/GenBank/DDBJ whole genome shotgun (WGS) entry which is preliminary data.</text>
</comment>
<evidence type="ECO:0000259" key="1">
    <source>
        <dbReference type="Pfam" id="PF07727"/>
    </source>
</evidence>
<name>A0AAW2MM65_9LAMI</name>
<accession>A0AAW2MM65</accession>
<organism evidence="2">
    <name type="scientific">Sesamum angustifolium</name>
    <dbReference type="NCBI Taxonomy" id="2727405"/>
    <lineage>
        <taxon>Eukaryota</taxon>
        <taxon>Viridiplantae</taxon>
        <taxon>Streptophyta</taxon>
        <taxon>Embryophyta</taxon>
        <taxon>Tracheophyta</taxon>
        <taxon>Spermatophyta</taxon>
        <taxon>Magnoliopsida</taxon>
        <taxon>eudicotyledons</taxon>
        <taxon>Gunneridae</taxon>
        <taxon>Pentapetalae</taxon>
        <taxon>asterids</taxon>
        <taxon>lamiids</taxon>
        <taxon>Lamiales</taxon>
        <taxon>Pedaliaceae</taxon>
        <taxon>Sesamum</taxon>
    </lineage>
</organism>
<protein>
    <recommendedName>
        <fullName evidence="1">Reverse transcriptase Ty1/copia-type domain-containing protein</fullName>
    </recommendedName>
</protein>
<dbReference type="Pfam" id="PF07727">
    <property type="entry name" value="RVT_2"/>
    <property type="match status" value="1"/>
</dbReference>